<evidence type="ECO:0000256" key="2">
    <source>
        <dbReference type="ARBA" id="ARBA00008419"/>
    </source>
</evidence>
<dbReference type="PROSITE" id="PS00895">
    <property type="entry name" value="3_HYDROXYISOBUT_DH"/>
    <property type="match status" value="1"/>
</dbReference>
<sequence>MEIGFVGLGKMGGAMVERLLARGHKVSAYARTRESVEAIAAKGAYGAESLEDLVASLPLPRVVWVMVPAGQTTDSIIHQLIHFMEPGDCITDGGNSFYKNSMANARALEEKEIFFLDAGVSGGVWGLENGYCLMVGGEEEAFNLLKPIFVDLAPPGGFLHVGPNGAGHFVKMIHNGIEYGMLQAYAEGFELMHGKEDFGLDLGKIAHLWNQGGVIRSWLLELCENIFREEPDLKSVWAYVEDSGEGRWTVAEAMEQDAPAPVITTALLERLRSRQSSFFAAKVIAALRKEFGGHKIRSGHDE</sequence>
<dbReference type="SUPFAM" id="SSF51735">
    <property type="entry name" value="NAD(P)-binding Rossmann-fold domains"/>
    <property type="match status" value="1"/>
</dbReference>
<keyword evidence="3" id="KW-0560">Oxidoreductase</keyword>
<dbReference type="Pfam" id="PF03446">
    <property type="entry name" value="NAD_binding_2"/>
    <property type="match status" value="1"/>
</dbReference>
<name>A0A1M6RAR7_9BACT</name>
<dbReference type="Gene3D" id="3.40.50.720">
    <property type="entry name" value="NAD(P)-binding Rossmann-like Domain"/>
    <property type="match status" value="1"/>
</dbReference>
<dbReference type="PANTHER" id="PTHR11811">
    <property type="entry name" value="6-PHOSPHOGLUCONATE DEHYDROGENASE"/>
    <property type="match status" value="1"/>
</dbReference>
<gene>
    <name evidence="6" type="ORF">SAMN02745216_03236</name>
</gene>
<dbReference type="OrthoDB" id="9804542at2"/>
<accession>A0A1M6RAR7</accession>
<dbReference type="GO" id="GO:0004616">
    <property type="term" value="F:phosphogluconate dehydrogenase (decarboxylating) activity"/>
    <property type="evidence" value="ECO:0007669"/>
    <property type="project" value="InterPro"/>
</dbReference>
<dbReference type="STRING" id="1121393.SAMN02745216_03236"/>
<dbReference type="InterPro" id="IPR013328">
    <property type="entry name" value="6PGD_dom2"/>
</dbReference>
<dbReference type="Gene3D" id="1.10.1040.10">
    <property type="entry name" value="N-(1-d-carboxylethyl)-l-norvaline Dehydrogenase, domain 2"/>
    <property type="match status" value="1"/>
</dbReference>
<dbReference type="InterPro" id="IPR002204">
    <property type="entry name" value="3-OH-isobutyrate_DH-rel_CS"/>
</dbReference>
<evidence type="ECO:0000256" key="4">
    <source>
        <dbReference type="ARBA" id="ARBA00023064"/>
    </source>
</evidence>
<evidence type="ECO:0000313" key="6">
    <source>
        <dbReference type="EMBL" id="SHK29532.1"/>
    </source>
</evidence>
<dbReference type="SMART" id="SM01350">
    <property type="entry name" value="6PGD"/>
    <property type="match status" value="1"/>
</dbReference>
<comment type="pathway">
    <text evidence="1">Carbohydrate degradation; pentose phosphate pathway.</text>
</comment>
<dbReference type="EMBL" id="FQZU01000021">
    <property type="protein sequence ID" value="SHK29532.1"/>
    <property type="molecule type" value="Genomic_DNA"/>
</dbReference>
<dbReference type="SUPFAM" id="SSF48179">
    <property type="entry name" value="6-phosphogluconate dehydrogenase C-terminal domain-like"/>
    <property type="match status" value="1"/>
</dbReference>
<dbReference type="InterPro" id="IPR006183">
    <property type="entry name" value="Pgluconate_DH"/>
</dbReference>
<dbReference type="Proteomes" id="UP000183994">
    <property type="component" value="Unassembled WGS sequence"/>
</dbReference>
<dbReference type="GO" id="GO:0050661">
    <property type="term" value="F:NADP binding"/>
    <property type="evidence" value="ECO:0007669"/>
    <property type="project" value="InterPro"/>
</dbReference>
<protein>
    <submittedName>
        <fullName evidence="6">6-phosphogluconate dehydrogenase</fullName>
    </submittedName>
</protein>
<dbReference type="InterPro" id="IPR006115">
    <property type="entry name" value="6PGDH_NADP-bd"/>
</dbReference>
<dbReference type="UniPathway" id="UPA00115"/>
<organism evidence="6 7">
    <name type="scientific">Desulfatibacillum alkenivorans DSM 16219</name>
    <dbReference type="NCBI Taxonomy" id="1121393"/>
    <lineage>
        <taxon>Bacteria</taxon>
        <taxon>Pseudomonadati</taxon>
        <taxon>Thermodesulfobacteriota</taxon>
        <taxon>Desulfobacteria</taxon>
        <taxon>Desulfobacterales</taxon>
        <taxon>Desulfatibacillaceae</taxon>
        <taxon>Desulfatibacillum</taxon>
    </lineage>
</organism>
<dbReference type="PRINTS" id="PR00076">
    <property type="entry name" value="6PGDHDRGNASE"/>
</dbReference>
<keyword evidence="4" id="KW-0311">Gluconate utilization</keyword>
<keyword evidence="7" id="KW-1185">Reference proteome</keyword>
<dbReference type="Pfam" id="PF00393">
    <property type="entry name" value="6PGD"/>
    <property type="match status" value="1"/>
</dbReference>
<reference evidence="7" key="1">
    <citation type="submission" date="2016-11" db="EMBL/GenBank/DDBJ databases">
        <authorList>
            <person name="Varghese N."/>
            <person name="Submissions S."/>
        </authorList>
    </citation>
    <scope>NUCLEOTIDE SEQUENCE [LARGE SCALE GENOMIC DNA]</scope>
    <source>
        <strain evidence="7">DSM 16219</strain>
    </source>
</reference>
<evidence type="ECO:0000313" key="7">
    <source>
        <dbReference type="Proteomes" id="UP000183994"/>
    </source>
</evidence>
<dbReference type="InterPro" id="IPR004849">
    <property type="entry name" value="6DGDH_YqeC"/>
</dbReference>
<dbReference type="RefSeq" id="WP_073477296.1">
    <property type="nucleotide sequence ID" value="NZ_FQZU01000021.1"/>
</dbReference>
<dbReference type="InterPro" id="IPR008927">
    <property type="entry name" value="6-PGluconate_DH-like_C_sf"/>
</dbReference>
<dbReference type="NCBIfam" id="NF007161">
    <property type="entry name" value="PRK09599.1"/>
    <property type="match status" value="1"/>
</dbReference>
<evidence type="ECO:0000256" key="1">
    <source>
        <dbReference type="ARBA" id="ARBA00004959"/>
    </source>
</evidence>
<feature type="domain" description="6-phosphogluconate dehydrogenase C-terminal" evidence="5">
    <location>
        <begin position="167"/>
        <end position="296"/>
    </location>
</feature>
<dbReference type="GO" id="GO:0016054">
    <property type="term" value="P:organic acid catabolic process"/>
    <property type="evidence" value="ECO:0007669"/>
    <property type="project" value="UniProtKB-ARBA"/>
</dbReference>
<evidence type="ECO:0000256" key="3">
    <source>
        <dbReference type="ARBA" id="ARBA00023002"/>
    </source>
</evidence>
<dbReference type="NCBIfam" id="TIGR00872">
    <property type="entry name" value="gnd_rel"/>
    <property type="match status" value="1"/>
</dbReference>
<proteinExistence type="inferred from homology"/>
<dbReference type="GO" id="GO:0006098">
    <property type="term" value="P:pentose-phosphate shunt"/>
    <property type="evidence" value="ECO:0007669"/>
    <property type="project" value="UniProtKB-UniPathway"/>
</dbReference>
<dbReference type="AlphaFoldDB" id="A0A1M6RAR7"/>
<dbReference type="InterPro" id="IPR006114">
    <property type="entry name" value="6PGDH_C"/>
</dbReference>
<dbReference type="InterPro" id="IPR036291">
    <property type="entry name" value="NAD(P)-bd_dom_sf"/>
</dbReference>
<dbReference type="GO" id="GO:0019521">
    <property type="term" value="P:D-gluconate metabolic process"/>
    <property type="evidence" value="ECO:0007669"/>
    <property type="project" value="UniProtKB-KW"/>
</dbReference>
<evidence type="ECO:0000259" key="5">
    <source>
        <dbReference type="SMART" id="SM01350"/>
    </source>
</evidence>
<comment type="similarity">
    <text evidence="2">Belongs to the 6-phosphogluconate dehydrogenase family.</text>
</comment>